<dbReference type="EC" id="5.1.3.31" evidence="2"/>
<dbReference type="Proteomes" id="UP000236173">
    <property type="component" value="Unassembled WGS sequence"/>
</dbReference>
<proteinExistence type="predicted"/>
<dbReference type="EMBL" id="BEHT01000024">
    <property type="protein sequence ID" value="GBC99304.1"/>
    <property type="molecule type" value="Genomic_DNA"/>
</dbReference>
<sequence>MPVRFAICNEVFQGWRVDDAFAFIREVGYDGVEIAPFTLAERAELVTAEERRRVRRLAESLGLGIVGLHWLLVSPPGLHLTTPDDAVRHRTQDYFRELINLCADLGGRIMVVGSPKQRALVPGDTYAAAWERAKRFFAPLMPLAERHGVTLCIEALPGETDFIPTLEEAIRFVQEFGHPCLQTMVDVKSAVAQGLALDDAVRKAAPYLRHVHANDANRLGPGMGDTDLTPLARALREIGYDGYVSVEVFDFSPGAERIAHESLAYLRRIFAAA</sequence>
<dbReference type="InterPro" id="IPR050312">
    <property type="entry name" value="IolE/XylAMocC-like"/>
</dbReference>
<protein>
    <submittedName>
        <fullName evidence="2">D-tagatose 3-epimerase</fullName>
        <ecNumber evidence="2">5.1.3.31</ecNumber>
    </submittedName>
</protein>
<feature type="domain" description="Xylose isomerase-like TIM barrel" evidence="1">
    <location>
        <begin position="21"/>
        <end position="268"/>
    </location>
</feature>
<keyword evidence="2" id="KW-0413">Isomerase</keyword>
<evidence type="ECO:0000313" key="2">
    <source>
        <dbReference type="EMBL" id="GBC99304.1"/>
    </source>
</evidence>
<reference evidence="3" key="1">
    <citation type="submission" date="2017-09" db="EMBL/GenBank/DDBJ databases">
        <title>Metaegenomics of thermophilic ammonia-oxidizing enrichment culture.</title>
        <authorList>
            <person name="Kato S."/>
            <person name="Suzuki K."/>
        </authorList>
    </citation>
    <scope>NUCLEOTIDE SEQUENCE [LARGE SCALE GENOMIC DNA]</scope>
</reference>
<comment type="caution">
    <text evidence="2">The sequence shown here is derived from an EMBL/GenBank/DDBJ whole genome shotgun (WGS) entry which is preliminary data.</text>
</comment>
<organism evidence="2 3">
    <name type="scientific">Candidatus Fervidibacter japonicus</name>
    <dbReference type="NCBI Taxonomy" id="2035412"/>
    <lineage>
        <taxon>Bacteria</taxon>
        <taxon>Candidatus Fervidibacterota</taxon>
        <taxon>Candidatus Fervidibacter</taxon>
    </lineage>
</organism>
<dbReference type="AlphaFoldDB" id="A0A2H5XDQ6"/>
<evidence type="ECO:0000313" key="3">
    <source>
        <dbReference type="Proteomes" id="UP000236173"/>
    </source>
</evidence>
<gene>
    <name evidence="2" type="ORF">HRbin17_01826</name>
</gene>
<dbReference type="PANTHER" id="PTHR12110">
    <property type="entry name" value="HYDROXYPYRUVATE ISOMERASE"/>
    <property type="match status" value="1"/>
</dbReference>
<accession>A0A2H5XDQ6</accession>
<dbReference type="PANTHER" id="PTHR12110:SF21">
    <property type="entry name" value="XYLOSE ISOMERASE-LIKE TIM BARREL DOMAIN-CONTAINING PROTEIN"/>
    <property type="match status" value="1"/>
</dbReference>
<name>A0A2H5XDQ6_9BACT</name>
<dbReference type="Pfam" id="PF01261">
    <property type="entry name" value="AP_endonuc_2"/>
    <property type="match status" value="1"/>
</dbReference>
<dbReference type="InterPro" id="IPR013022">
    <property type="entry name" value="Xyl_isomerase-like_TIM-brl"/>
</dbReference>
<dbReference type="InterPro" id="IPR036237">
    <property type="entry name" value="Xyl_isomerase-like_sf"/>
</dbReference>
<evidence type="ECO:0000259" key="1">
    <source>
        <dbReference type="Pfam" id="PF01261"/>
    </source>
</evidence>
<dbReference type="Gene3D" id="3.20.20.150">
    <property type="entry name" value="Divalent-metal-dependent TIM barrel enzymes"/>
    <property type="match status" value="1"/>
</dbReference>
<dbReference type="SUPFAM" id="SSF51658">
    <property type="entry name" value="Xylose isomerase-like"/>
    <property type="match status" value="1"/>
</dbReference>
<dbReference type="GO" id="GO:0016853">
    <property type="term" value="F:isomerase activity"/>
    <property type="evidence" value="ECO:0007669"/>
    <property type="project" value="UniProtKB-KW"/>
</dbReference>